<evidence type="ECO:0000313" key="7">
    <source>
        <dbReference type="Proteomes" id="UP000198892"/>
    </source>
</evidence>
<comment type="similarity">
    <text evidence="3">Belongs to the peptidase M24B family.</text>
</comment>
<dbReference type="InterPro" id="IPR001131">
    <property type="entry name" value="Peptidase_M24B_aminopep-P_CS"/>
</dbReference>
<protein>
    <submittedName>
        <fullName evidence="6">Xaa-Pro aminopeptidase</fullName>
    </submittedName>
</protein>
<dbReference type="Gene3D" id="3.40.350.10">
    <property type="entry name" value="Creatinase/prolidase N-terminal domain"/>
    <property type="match status" value="1"/>
</dbReference>
<organism evidence="6 7">
    <name type="scientific">Salibacterium halotolerans</name>
    <dbReference type="NCBI Taxonomy" id="1884432"/>
    <lineage>
        <taxon>Bacteria</taxon>
        <taxon>Bacillati</taxon>
        <taxon>Bacillota</taxon>
        <taxon>Bacilli</taxon>
        <taxon>Bacillales</taxon>
        <taxon>Bacillaceae</taxon>
    </lineage>
</organism>
<keyword evidence="7" id="KW-1185">Reference proteome</keyword>
<keyword evidence="6" id="KW-0031">Aminopeptidase</keyword>
<dbReference type="EMBL" id="FOXD01000019">
    <property type="protein sequence ID" value="SFQ15648.1"/>
    <property type="molecule type" value="Genomic_DNA"/>
</dbReference>
<evidence type="ECO:0000256" key="3">
    <source>
        <dbReference type="RuleBase" id="RU000590"/>
    </source>
</evidence>
<evidence type="ECO:0000259" key="5">
    <source>
        <dbReference type="Pfam" id="PF01321"/>
    </source>
</evidence>
<keyword evidence="1 3" id="KW-0479">Metal-binding</keyword>
<dbReference type="GO" id="GO:0004177">
    <property type="term" value="F:aminopeptidase activity"/>
    <property type="evidence" value="ECO:0007669"/>
    <property type="project" value="UniProtKB-KW"/>
</dbReference>
<evidence type="ECO:0000256" key="1">
    <source>
        <dbReference type="ARBA" id="ARBA00022723"/>
    </source>
</evidence>
<dbReference type="InterPro" id="IPR036005">
    <property type="entry name" value="Creatinase/aminopeptidase-like"/>
</dbReference>
<dbReference type="SUPFAM" id="SSF53092">
    <property type="entry name" value="Creatinase/prolidase N-terminal domain"/>
    <property type="match status" value="1"/>
</dbReference>
<dbReference type="AlphaFoldDB" id="A0A1I5W7C1"/>
<dbReference type="OrthoDB" id="9806388at2"/>
<dbReference type="InterPro" id="IPR029149">
    <property type="entry name" value="Creatin/AminoP/Spt16_N"/>
</dbReference>
<evidence type="ECO:0000259" key="4">
    <source>
        <dbReference type="Pfam" id="PF00557"/>
    </source>
</evidence>
<dbReference type="PANTHER" id="PTHR46112:SF2">
    <property type="entry name" value="XAA-PRO AMINOPEPTIDASE P-RELATED"/>
    <property type="match status" value="1"/>
</dbReference>
<dbReference type="GO" id="GO:0046872">
    <property type="term" value="F:metal ion binding"/>
    <property type="evidence" value="ECO:0007669"/>
    <property type="project" value="UniProtKB-KW"/>
</dbReference>
<dbReference type="SUPFAM" id="SSF55920">
    <property type="entry name" value="Creatinase/aminopeptidase"/>
    <property type="match status" value="1"/>
</dbReference>
<dbReference type="PROSITE" id="PS00491">
    <property type="entry name" value="PROLINE_PEPTIDASE"/>
    <property type="match status" value="1"/>
</dbReference>
<keyword evidence="6" id="KW-0645">Protease</keyword>
<dbReference type="Pfam" id="PF00557">
    <property type="entry name" value="Peptidase_M24"/>
    <property type="match status" value="1"/>
</dbReference>
<dbReference type="InterPro" id="IPR000587">
    <property type="entry name" value="Creatinase_N"/>
</dbReference>
<evidence type="ECO:0000313" key="6">
    <source>
        <dbReference type="EMBL" id="SFQ15648.1"/>
    </source>
</evidence>
<dbReference type="InterPro" id="IPR000994">
    <property type="entry name" value="Pept_M24"/>
</dbReference>
<dbReference type="InterPro" id="IPR050659">
    <property type="entry name" value="Peptidase_M24B"/>
</dbReference>
<gene>
    <name evidence="6" type="ORF">SAMN05518683_11923</name>
</gene>
<accession>A0A1I5W7C1</accession>
<sequence>MSIPAEKVRERLHALRSRMEKKHIQTVILWDPDNQYYFSGFKAISYSRPIVYWIYEQQTAYIIPELEDLHAEENAYTDSFHVYHERYNKGSNDTSFLDPFIRLLQNLPSDTRIGVEYEVMPAYVYQAVLDHGHDVVDIGEDIIDLRSVKDEEEIKWLDEAGRLSDVALDASFRHLKTGMSELEFDSYGDQAFLQAASEKYPEVVVGYENWTCSGIRRSAMPHLHSSTRTFESGDPVVHSRQVWINGYRAENERTFLFKDQATEEQKKLLKLAVDAQQAGMQAVKPGVRACDVDLAAYEVIKEAGFEDYIDHRIGHGLGLSEHEEPYLRFDNERILKEGMVYTIEPGIYVPGVGGFRHSDTVIVTADGSRSITHYPRSYEEMLIE</sequence>
<dbReference type="STRING" id="1884432.SAMN05518683_11923"/>
<dbReference type="RefSeq" id="WP_093338510.1">
    <property type="nucleotide sequence ID" value="NZ_FOXD01000019.1"/>
</dbReference>
<name>A0A1I5W7C1_9BACI</name>
<dbReference type="Proteomes" id="UP000198892">
    <property type="component" value="Unassembled WGS sequence"/>
</dbReference>
<dbReference type="Gene3D" id="3.90.230.10">
    <property type="entry name" value="Creatinase/methionine aminopeptidase superfamily"/>
    <property type="match status" value="1"/>
</dbReference>
<reference evidence="7" key="1">
    <citation type="submission" date="2016-10" db="EMBL/GenBank/DDBJ databases">
        <authorList>
            <person name="Varghese N."/>
            <person name="Submissions S."/>
        </authorList>
    </citation>
    <scope>NUCLEOTIDE SEQUENCE [LARGE SCALE GENOMIC DNA]</scope>
    <source>
        <strain evidence="7">S7</strain>
    </source>
</reference>
<feature type="domain" description="Peptidase M24" evidence="4">
    <location>
        <begin position="157"/>
        <end position="365"/>
    </location>
</feature>
<feature type="domain" description="Creatinase N-terminal" evidence="5">
    <location>
        <begin position="11"/>
        <end position="148"/>
    </location>
</feature>
<dbReference type="Pfam" id="PF01321">
    <property type="entry name" value="Creatinase_N"/>
    <property type="match status" value="1"/>
</dbReference>
<proteinExistence type="inferred from homology"/>
<keyword evidence="2" id="KW-0378">Hydrolase</keyword>
<evidence type="ECO:0000256" key="2">
    <source>
        <dbReference type="ARBA" id="ARBA00022801"/>
    </source>
</evidence>
<dbReference type="PANTHER" id="PTHR46112">
    <property type="entry name" value="AMINOPEPTIDASE"/>
    <property type="match status" value="1"/>
</dbReference>